<comment type="caution">
    <text evidence="1">The sequence shown here is derived from an EMBL/GenBank/DDBJ whole genome shotgun (WGS) entry which is preliminary data.</text>
</comment>
<protein>
    <submittedName>
        <fullName evidence="1">Hypothetical_protein</fullName>
    </submittedName>
</protein>
<accession>A0ABP1GJW6</accession>
<evidence type="ECO:0000313" key="1">
    <source>
        <dbReference type="EMBL" id="CAL5970957.1"/>
    </source>
</evidence>
<gene>
    <name evidence="1" type="ORF">HINF_LOCUS897</name>
</gene>
<sequence length="263" mass="31050">MLSKLSQVEDEMSQFCKICHLIDLTHVSTDQSLSYLERANYDLQSALEDFQKSQNQLKQKFAEKDQLCNSEITQNQVNEVKNKIEPENVQMYPQNTETNFAPIISPFQNSSKTDNYSNNQLTENMQMIPLNAINGNQLPFDMNYAQQPIVYNQYLNNNQNNYQFQQEQNYQYNQLAPYQILEYNQQQTEQSQNIIIISSIDLKMLNYQIYWYLQQQLQFQQVNLQINAQGDILLIFNKECLSQVLTIINAIHIDNQMIKYSIY</sequence>
<dbReference type="EMBL" id="CAXDID020000002">
    <property type="protein sequence ID" value="CAL5970957.1"/>
    <property type="molecule type" value="Genomic_DNA"/>
</dbReference>
<evidence type="ECO:0000313" key="2">
    <source>
        <dbReference type="Proteomes" id="UP001642409"/>
    </source>
</evidence>
<reference evidence="1 2" key="1">
    <citation type="submission" date="2024-07" db="EMBL/GenBank/DDBJ databases">
        <authorList>
            <person name="Akdeniz Z."/>
        </authorList>
    </citation>
    <scope>NUCLEOTIDE SEQUENCE [LARGE SCALE GENOMIC DNA]</scope>
</reference>
<name>A0ABP1GJW6_9EUKA</name>
<keyword evidence="2" id="KW-1185">Reference proteome</keyword>
<proteinExistence type="predicted"/>
<dbReference type="Gene3D" id="1.10.8.10">
    <property type="entry name" value="DNA helicase RuvA subunit, C-terminal domain"/>
    <property type="match status" value="1"/>
</dbReference>
<organism evidence="1 2">
    <name type="scientific">Hexamita inflata</name>
    <dbReference type="NCBI Taxonomy" id="28002"/>
    <lineage>
        <taxon>Eukaryota</taxon>
        <taxon>Metamonada</taxon>
        <taxon>Diplomonadida</taxon>
        <taxon>Hexamitidae</taxon>
        <taxon>Hexamitinae</taxon>
        <taxon>Hexamita</taxon>
    </lineage>
</organism>
<dbReference type="Proteomes" id="UP001642409">
    <property type="component" value="Unassembled WGS sequence"/>
</dbReference>